<dbReference type="CDD" id="cd03794">
    <property type="entry name" value="GT4_WbuB-like"/>
    <property type="match status" value="1"/>
</dbReference>
<organism evidence="3 4">
    <name type="scientific">Pseudomonas veronii</name>
    <dbReference type="NCBI Taxonomy" id="76761"/>
    <lineage>
        <taxon>Bacteria</taxon>
        <taxon>Pseudomonadati</taxon>
        <taxon>Pseudomonadota</taxon>
        <taxon>Gammaproteobacteria</taxon>
        <taxon>Pseudomonadales</taxon>
        <taxon>Pseudomonadaceae</taxon>
        <taxon>Pseudomonas</taxon>
    </lineage>
</organism>
<dbReference type="Proteomes" id="UP000614123">
    <property type="component" value="Unassembled WGS sequence"/>
</dbReference>
<dbReference type="EMBL" id="JAEILD010000100">
    <property type="protein sequence ID" value="MBI6651309.1"/>
    <property type="molecule type" value="Genomic_DNA"/>
</dbReference>
<evidence type="ECO:0000313" key="4">
    <source>
        <dbReference type="Proteomes" id="UP000614123"/>
    </source>
</evidence>
<keyword evidence="4" id="KW-1185">Reference proteome</keyword>
<sequence length="392" mass="43813">MKLLILSFYYQPDLSAGSFRSTALVDALLKRLPVDAHIELITTLPNRYSTFTSAAPELEEHPRLTVRRVALPAHKSGMIDQAKAFLVYANTVRKIIKDKRHDLVYATSSRLMTAVLGALIARKQKAPLYLDIRDIFVDTIKDVLPKKLVWLMKPILSLLERFAITSAKKVNLVSEGFYPYFKSRYPDQSYSFFTNGIDSEFLSAQPLETTVSSPKVMDVVYAGNIGEGQGLHHIVPFLAKQLEGVLRFRVIGDGGRLALLREAITAQGCTNVELLTPVKRDELIQIYQSADVLFLHLNDYDAFRKVLPSKLFEYAALGKPIWAGISGYAANFVSMHIENAAVFEPCDVAAGVKALETLTIATSPRHAFVEHFDRSSIMREMSEDVLSLLETT</sequence>
<name>A0ABS0VIF8_PSEVE</name>
<dbReference type="InterPro" id="IPR001296">
    <property type="entry name" value="Glyco_trans_1"/>
</dbReference>
<dbReference type="RefSeq" id="WP_104903662.1">
    <property type="nucleotide sequence ID" value="NZ_CP142041.1"/>
</dbReference>
<dbReference type="Gene3D" id="3.40.50.2000">
    <property type="entry name" value="Glycogen Phosphorylase B"/>
    <property type="match status" value="2"/>
</dbReference>
<dbReference type="SUPFAM" id="SSF53756">
    <property type="entry name" value="UDP-Glycosyltransferase/glycogen phosphorylase"/>
    <property type="match status" value="1"/>
</dbReference>
<feature type="domain" description="Glycosyltransferase subfamily 4-like N-terminal" evidence="2">
    <location>
        <begin position="55"/>
        <end position="177"/>
    </location>
</feature>
<comment type="caution">
    <text evidence="3">The sequence shown here is derived from an EMBL/GenBank/DDBJ whole genome shotgun (WGS) entry which is preliminary data.</text>
</comment>
<gene>
    <name evidence="3" type="ORF">YA0849_20140</name>
</gene>
<protein>
    <submittedName>
        <fullName evidence="3">Glycosyltransferase family 4 protein</fullName>
    </submittedName>
</protein>
<dbReference type="Pfam" id="PF13579">
    <property type="entry name" value="Glyco_trans_4_4"/>
    <property type="match status" value="1"/>
</dbReference>
<accession>A0ABS0VIF8</accession>
<feature type="domain" description="Glycosyl transferase family 1" evidence="1">
    <location>
        <begin position="218"/>
        <end position="368"/>
    </location>
</feature>
<dbReference type="PANTHER" id="PTHR45947">
    <property type="entry name" value="SULFOQUINOVOSYL TRANSFERASE SQD2"/>
    <property type="match status" value="1"/>
</dbReference>
<reference evidence="3 4" key="1">
    <citation type="submission" date="2020-12" db="EMBL/GenBank/DDBJ databases">
        <title>Comparative genomic insights into the epidemiology and virulence of plant pathogenic Pseudomonads from Turkey.</title>
        <authorList>
            <person name="Dillon M."/>
            <person name="Ruiz-Bedoya T."/>
            <person name="Bendalovic-Torma C."/>
            <person name="Guttman K.M."/>
            <person name="Kwak H."/>
            <person name="Middleton M.A."/>
            <person name="Wang P.W."/>
            <person name="Horuz S."/>
            <person name="Aysan Y."/>
            <person name="Guttman D.S."/>
        </authorList>
    </citation>
    <scope>NUCLEOTIDE SEQUENCE [LARGE SCALE GENOMIC DNA]</scope>
    <source>
        <strain evidence="3 4">S4_EA_3a</strain>
    </source>
</reference>
<evidence type="ECO:0000313" key="3">
    <source>
        <dbReference type="EMBL" id="MBI6651309.1"/>
    </source>
</evidence>
<dbReference type="Pfam" id="PF00534">
    <property type="entry name" value="Glycos_transf_1"/>
    <property type="match status" value="1"/>
</dbReference>
<dbReference type="PANTHER" id="PTHR45947:SF3">
    <property type="entry name" value="SULFOQUINOVOSYL TRANSFERASE SQD2"/>
    <property type="match status" value="1"/>
</dbReference>
<dbReference type="InterPro" id="IPR050194">
    <property type="entry name" value="Glycosyltransferase_grp1"/>
</dbReference>
<evidence type="ECO:0000259" key="1">
    <source>
        <dbReference type="Pfam" id="PF00534"/>
    </source>
</evidence>
<proteinExistence type="predicted"/>
<evidence type="ECO:0000259" key="2">
    <source>
        <dbReference type="Pfam" id="PF13579"/>
    </source>
</evidence>
<dbReference type="InterPro" id="IPR028098">
    <property type="entry name" value="Glyco_trans_4-like_N"/>
</dbReference>